<keyword evidence="1" id="KW-0812">Transmembrane</keyword>
<proteinExistence type="predicted"/>
<dbReference type="EMBL" id="JADQDQ010000018">
    <property type="protein sequence ID" value="MBF9239789.1"/>
    <property type="molecule type" value="Genomic_DNA"/>
</dbReference>
<dbReference type="RefSeq" id="WP_196284140.1">
    <property type="nucleotide sequence ID" value="NZ_JADQDQ010000018.1"/>
</dbReference>
<dbReference type="Proteomes" id="UP000597617">
    <property type="component" value="Unassembled WGS sequence"/>
</dbReference>
<keyword evidence="1" id="KW-0472">Membrane</keyword>
<keyword evidence="1" id="KW-1133">Transmembrane helix</keyword>
<accession>A0ABS0IN37</accession>
<name>A0ABS0IN37_9BACT</name>
<organism evidence="2 3">
    <name type="scientific">Hymenobacter jeongseonensis</name>
    <dbReference type="NCBI Taxonomy" id="2791027"/>
    <lineage>
        <taxon>Bacteria</taxon>
        <taxon>Pseudomonadati</taxon>
        <taxon>Bacteroidota</taxon>
        <taxon>Cytophagia</taxon>
        <taxon>Cytophagales</taxon>
        <taxon>Hymenobacteraceae</taxon>
        <taxon>Hymenobacter</taxon>
    </lineage>
</organism>
<reference evidence="2 3" key="1">
    <citation type="submission" date="2020-11" db="EMBL/GenBank/DDBJ databases">
        <authorList>
            <person name="Kim M.K."/>
        </authorList>
    </citation>
    <scope>NUCLEOTIDE SEQUENCE [LARGE SCALE GENOMIC DNA]</scope>
    <source>
        <strain evidence="2 3">BT683</strain>
    </source>
</reference>
<keyword evidence="3" id="KW-1185">Reference proteome</keyword>
<feature type="transmembrane region" description="Helical" evidence="1">
    <location>
        <begin position="88"/>
        <end position="108"/>
    </location>
</feature>
<sequence length="151" mass="16720">MRLYVVYLLAAFLSVWLVLFYRGLSAGLVNPLPLIAFVGGVLLSAGAAPVLVYRARAGLWLGTLGYVLLLPYSAVLWAYVLVDWKGHWLSPVVLLPGVLVLVSSYATARSLHRPSTYWLRFPAAAWGKRGLALLPLLLWGSYCLSTWAFWL</sequence>
<evidence type="ECO:0000313" key="3">
    <source>
        <dbReference type="Proteomes" id="UP000597617"/>
    </source>
</evidence>
<comment type="caution">
    <text evidence="2">The sequence shown here is derived from an EMBL/GenBank/DDBJ whole genome shotgun (WGS) entry which is preliminary data.</text>
</comment>
<evidence type="ECO:0000313" key="2">
    <source>
        <dbReference type="EMBL" id="MBF9239789.1"/>
    </source>
</evidence>
<protein>
    <submittedName>
        <fullName evidence="2">Uncharacterized protein</fullName>
    </submittedName>
</protein>
<feature type="transmembrane region" description="Helical" evidence="1">
    <location>
        <begin position="59"/>
        <end position="82"/>
    </location>
</feature>
<feature type="transmembrane region" description="Helical" evidence="1">
    <location>
        <begin position="35"/>
        <end position="52"/>
    </location>
</feature>
<evidence type="ECO:0000256" key="1">
    <source>
        <dbReference type="SAM" id="Phobius"/>
    </source>
</evidence>
<feature type="transmembrane region" description="Helical" evidence="1">
    <location>
        <begin position="129"/>
        <end position="150"/>
    </location>
</feature>
<gene>
    <name evidence="2" type="ORF">I2I05_20515</name>
</gene>